<feature type="binding site" evidence="19">
    <location>
        <position position="90"/>
    </location>
    <ligand>
        <name>ATP</name>
        <dbReference type="ChEBI" id="CHEBI:30616"/>
    </ligand>
</feature>
<dbReference type="InterPro" id="IPR043502">
    <property type="entry name" value="DNA/RNA_pol_sf"/>
</dbReference>
<evidence type="ECO:0000256" key="19">
    <source>
        <dbReference type="PROSITE-ProRule" id="PRU10141"/>
    </source>
</evidence>
<evidence type="ECO:0000256" key="7">
    <source>
        <dbReference type="ARBA" id="ARBA00022729"/>
    </source>
</evidence>
<keyword evidence="24" id="KW-1185">Reference proteome</keyword>
<sequence length="1192" mass="136781">MKSPTSIVGSIFLGLLVTAVFMSILYFREKQEDQARVDKFLEDYRAEKPARFTYADLKRITNGFKEMLGEGAHGAVFRGKLSSEISVAVKILNNTEGEGNEFINEVGIMGKIHHINVVRLLGFCAEGLHRALIYNFFPNGSLQSFIFPPEDKDHFLGWEKLQHIALGIAKGIEYLHQGCNHPIIHFDINPHNVLLDDNFTPKISDFGLAKLGTLGYIAPEVFSRNFGNVSYKSDIYSYGMLLLEMVGGRKNVDMSSPEDFHVLYPDWIHNLIDGDVHIHVEDEDDFKIAKKLAIIGLWCIQWQPGNRPSIKSVIHMLETQEKNQIAVPPNPFHSATSTTVKGPISTRRPMHLEKIKENVKRRNLTDYTQASIAQLDFCGCEFRRICMSVTLTELLFGESIPGTYYALSQSVNFSDIKCGIPELKGDNYKVWKERVLLHLGWMDIDYAIRKPEPPGINETSTQDDIDLYEKWERSNRLSVKFIKTNISAGIRGSVDQYENVKDLLRAIDEQFTTSDKSLASTLIMQFSSLKLTGIKGLRDHIMHIRDIVAQLKALEVTMSDSFLVHYILCTLPHHYAPFKISYNTHKDKWSINELLAMCVQEEERLLIEEGERVNLTTSFENKKNQVNKKGKIPAMPVIKKESSCFFCKKKGHMKKDCLKFKNWLDKKGTPFTFGMQNLRRPMGSEQYIYSGSKMSSHVEAIGTCVMNENSSILRHRRLGHISIERIKRLVNEGVLSSLDFTDFETCAEVEIQCGKQIKTVRSDRGGEYYGRYTENGHGEKYEEHRLSYSNVGNQVCDIYAFGDVRLKTISEYFIEYAEKSKGYRLYCPSHNTRIVESRNASFLENDLVSGTQPSSSSDRLVVIHTPQAQMGVRQTIIEASQHAENDLTDQVANQEQVEQPIEQLLEQQATLRRFTRVKRPSIPSDYIVYLQEVDYNIGAANDPETFSQAMTHFDFELHQMDVKTTFLNGHLEEEVYMKQPKDSLLKILNKSIYGLKQASREWYLKFHDVITSFGFEENTMDQCRYQKVSGCKICFLVLYMDDVLLVTNEKGLLYEVKQFLSKSFDMKDMGEASYVIDIKIHREKSRLLEALCMHMFALDLTLHMLLEFLGRYQSNPGVDHWKAAKKSFIFGLRVMDSISRPLRLYCDNSAAVFMAKNYKSGCRSKHIDIKYLAIRERVKEKKVVIKYISIEL</sequence>
<evidence type="ECO:0000256" key="3">
    <source>
        <dbReference type="ARBA" id="ARBA00022527"/>
    </source>
</evidence>
<keyword evidence="15" id="KW-0325">Glycoprotein</keyword>
<dbReference type="SUPFAM" id="SSF56112">
    <property type="entry name" value="Protein kinase-like (PK-like)"/>
    <property type="match status" value="1"/>
</dbReference>
<keyword evidence="3" id="KW-0723">Serine/threonine-protein kinase</keyword>
<evidence type="ECO:0000313" key="23">
    <source>
        <dbReference type="EMBL" id="WVY91683.1"/>
    </source>
</evidence>
<evidence type="ECO:0000256" key="16">
    <source>
        <dbReference type="ARBA" id="ARBA00047899"/>
    </source>
</evidence>
<evidence type="ECO:0000256" key="17">
    <source>
        <dbReference type="ARBA" id="ARBA00048679"/>
    </source>
</evidence>
<feature type="transmembrane region" description="Helical" evidence="20">
    <location>
        <begin position="6"/>
        <end position="27"/>
    </location>
</feature>
<keyword evidence="18" id="KW-0479">Metal-binding</keyword>
<dbReference type="AlphaFoldDB" id="A0AAQ3RDT7"/>
<dbReference type="Gene3D" id="3.30.200.20">
    <property type="entry name" value="Phosphorylase Kinase, domain 1"/>
    <property type="match status" value="1"/>
</dbReference>
<protein>
    <recommendedName>
        <fullName evidence="2">non-specific serine/threonine protein kinase</fullName>
        <ecNumber evidence="2">2.7.11.1</ecNumber>
    </recommendedName>
</protein>
<evidence type="ECO:0000256" key="13">
    <source>
        <dbReference type="ARBA" id="ARBA00023157"/>
    </source>
</evidence>
<evidence type="ECO:0000256" key="9">
    <source>
        <dbReference type="ARBA" id="ARBA00022777"/>
    </source>
</evidence>
<dbReference type="InterPro" id="IPR057670">
    <property type="entry name" value="SH3_retrovirus"/>
</dbReference>
<proteinExistence type="predicted"/>
<dbReference type="InterPro" id="IPR013103">
    <property type="entry name" value="RVT_2"/>
</dbReference>
<keyword evidence="11 20" id="KW-1133">Transmembrane helix</keyword>
<dbReference type="Pfam" id="PF07727">
    <property type="entry name" value="RVT_2"/>
    <property type="match status" value="1"/>
</dbReference>
<keyword evidence="4" id="KW-0245">EGF-like domain</keyword>
<reference evidence="23 24" key="1">
    <citation type="journal article" date="2023" name="Life. Sci Alliance">
        <title>Evolutionary insights into 3D genome organization and epigenetic landscape of Vigna mungo.</title>
        <authorList>
            <person name="Junaid A."/>
            <person name="Singh B."/>
            <person name="Bhatia S."/>
        </authorList>
    </citation>
    <scope>NUCLEOTIDE SEQUENCE [LARGE SCALE GENOMIC DNA]</scope>
    <source>
        <strain evidence="23">Urdbean</strain>
    </source>
</reference>
<dbReference type="GO" id="GO:0008270">
    <property type="term" value="F:zinc ion binding"/>
    <property type="evidence" value="ECO:0007669"/>
    <property type="project" value="UniProtKB-KW"/>
</dbReference>
<dbReference type="Proteomes" id="UP001374535">
    <property type="component" value="Chromosome 11"/>
</dbReference>
<evidence type="ECO:0000256" key="12">
    <source>
        <dbReference type="ARBA" id="ARBA00023136"/>
    </source>
</evidence>
<evidence type="ECO:0000256" key="5">
    <source>
        <dbReference type="ARBA" id="ARBA00022679"/>
    </source>
</evidence>
<evidence type="ECO:0000256" key="10">
    <source>
        <dbReference type="ARBA" id="ARBA00022840"/>
    </source>
</evidence>
<feature type="domain" description="CCHC-type" evidence="22">
    <location>
        <begin position="644"/>
        <end position="657"/>
    </location>
</feature>
<organism evidence="23 24">
    <name type="scientific">Vigna mungo</name>
    <name type="common">Black gram</name>
    <name type="synonym">Phaseolus mungo</name>
    <dbReference type="NCBI Taxonomy" id="3915"/>
    <lineage>
        <taxon>Eukaryota</taxon>
        <taxon>Viridiplantae</taxon>
        <taxon>Streptophyta</taxon>
        <taxon>Embryophyta</taxon>
        <taxon>Tracheophyta</taxon>
        <taxon>Spermatophyta</taxon>
        <taxon>Magnoliopsida</taxon>
        <taxon>eudicotyledons</taxon>
        <taxon>Gunneridae</taxon>
        <taxon>Pentapetalae</taxon>
        <taxon>rosids</taxon>
        <taxon>fabids</taxon>
        <taxon>Fabales</taxon>
        <taxon>Fabaceae</taxon>
        <taxon>Papilionoideae</taxon>
        <taxon>50 kb inversion clade</taxon>
        <taxon>NPAAA clade</taxon>
        <taxon>indigoferoid/millettioid clade</taxon>
        <taxon>Phaseoleae</taxon>
        <taxon>Vigna</taxon>
    </lineage>
</organism>
<dbReference type="Pfam" id="PF25597">
    <property type="entry name" value="SH3_retrovirus"/>
    <property type="match status" value="1"/>
</dbReference>
<feature type="domain" description="Protein kinase" evidence="21">
    <location>
        <begin position="62"/>
        <end position="333"/>
    </location>
</feature>
<dbReference type="FunFam" id="1.10.510.10:FF:001023">
    <property type="entry name" value="Os07g0541700 protein"/>
    <property type="match status" value="1"/>
</dbReference>
<evidence type="ECO:0000256" key="20">
    <source>
        <dbReference type="SAM" id="Phobius"/>
    </source>
</evidence>
<keyword evidence="7" id="KW-0732">Signal</keyword>
<evidence type="ECO:0000256" key="2">
    <source>
        <dbReference type="ARBA" id="ARBA00012513"/>
    </source>
</evidence>
<keyword evidence="14" id="KW-0675">Receptor</keyword>
<dbReference type="Gene3D" id="1.10.510.10">
    <property type="entry name" value="Transferase(Phosphotransferase) domain 1"/>
    <property type="match status" value="1"/>
</dbReference>
<dbReference type="InterPro" id="IPR036875">
    <property type="entry name" value="Znf_CCHC_sf"/>
</dbReference>
<dbReference type="FunFam" id="3.30.200.20:FF:000059">
    <property type="entry name" value="S-receptor-like serine/threonine-protein kinase"/>
    <property type="match status" value="1"/>
</dbReference>
<keyword evidence="12 20" id="KW-0472">Membrane</keyword>
<dbReference type="PROSITE" id="PS00107">
    <property type="entry name" value="PROTEIN_KINASE_ATP"/>
    <property type="match status" value="1"/>
</dbReference>
<dbReference type="InterPro" id="IPR001878">
    <property type="entry name" value="Znf_CCHC"/>
</dbReference>
<evidence type="ECO:0000256" key="18">
    <source>
        <dbReference type="PROSITE-ProRule" id="PRU00047"/>
    </source>
</evidence>
<dbReference type="Pfam" id="PF13976">
    <property type="entry name" value="gag_pre-integrs"/>
    <property type="match status" value="1"/>
</dbReference>
<dbReference type="SUPFAM" id="SSF57756">
    <property type="entry name" value="Retrovirus zinc finger-like domains"/>
    <property type="match status" value="1"/>
</dbReference>
<dbReference type="GO" id="GO:0003676">
    <property type="term" value="F:nucleic acid binding"/>
    <property type="evidence" value="ECO:0007669"/>
    <property type="project" value="InterPro"/>
</dbReference>
<keyword evidence="10 19" id="KW-0067">ATP-binding</keyword>
<dbReference type="EC" id="2.7.11.1" evidence="2"/>
<dbReference type="PANTHER" id="PTHR27009">
    <property type="entry name" value="RUST RESISTANCE KINASE LR10-RELATED"/>
    <property type="match status" value="1"/>
</dbReference>
<evidence type="ECO:0000259" key="22">
    <source>
        <dbReference type="PROSITE" id="PS50158"/>
    </source>
</evidence>
<dbReference type="PROSITE" id="PS50011">
    <property type="entry name" value="PROTEIN_KINASE_DOM"/>
    <property type="match status" value="1"/>
</dbReference>
<dbReference type="GO" id="GO:0005524">
    <property type="term" value="F:ATP binding"/>
    <property type="evidence" value="ECO:0007669"/>
    <property type="project" value="UniProtKB-UniRule"/>
</dbReference>
<comment type="catalytic activity">
    <reaction evidence="16">
        <text>L-threonyl-[protein] + ATP = O-phospho-L-threonyl-[protein] + ADP + H(+)</text>
        <dbReference type="Rhea" id="RHEA:46608"/>
        <dbReference type="Rhea" id="RHEA-COMP:11060"/>
        <dbReference type="Rhea" id="RHEA-COMP:11605"/>
        <dbReference type="ChEBI" id="CHEBI:15378"/>
        <dbReference type="ChEBI" id="CHEBI:30013"/>
        <dbReference type="ChEBI" id="CHEBI:30616"/>
        <dbReference type="ChEBI" id="CHEBI:61977"/>
        <dbReference type="ChEBI" id="CHEBI:456216"/>
        <dbReference type="EC" id="2.7.11.1"/>
    </reaction>
</comment>
<keyword evidence="9" id="KW-0418">Kinase</keyword>
<dbReference type="PROSITE" id="PS50158">
    <property type="entry name" value="ZF_CCHC"/>
    <property type="match status" value="1"/>
</dbReference>
<dbReference type="Gene3D" id="4.10.60.10">
    <property type="entry name" value="Zinc finger, CCHC-type"/>
    <property type="match status" value="1"/>
</dbReference>
<dbReference type="Pfam" id="PF14223">
    <property type="entry name" value="Retrotran_gag_2"/>
    <property type="match status" value="1"/>
</dbReference>
<evidence type="ECO:0000256" key="1">
    <source>
        <dbReference type="ARBA" id="ARBA00004479"/>
    </source>
</evidence>
<dbReference type="InterPro" id="IPR025724">
    <property type="entry name" value="GAG-pre-integrase_dom"/>
</dbReference>
<evidence type="ECO:0000256" key="11">
    <source>
        <dbReference type="ARBA" id="ARBA00022989"/>
    </source>
</evidence>
<name>A0AAQ3RDT7_VIGMU</name>
<dbReference type="InterPro" id="IPR001245">
    <property type="entry name" value="Ser-Thr/Tyr_kinase_cat_dom"/>
</dbReference>
<keyword evidence="5" id="KW-0808">Transferase</keyword>
<evidence type="ECO:0000313" key="24">
    <source>
        <dbReference type="Proteomes" id="UP001374535"/>
    </source>
</evidence>
<keyword evidence="6 20" id="KW-0812">Transmembrane</keyword>
<dbReference type="Pfam" id="PF07714">
    <property type="entry name" value="PK_Tyr_Ser-Thr"/>
    <property type="match status" value="1"/>
</dbReference>
<dbReference type="SMART" id="SM00343">
    <property type="entry name" value="ZnF_C2HC"/>
    <property type="match status" value="1"/>
</dbReference>
<keyword evidence="13" id="KW-1015">Disulfide bond</keyword>
<evidence type="ECO:0000256" key="14">
    <source>
        <dbReference type="ARBA" id="ARBA00023170"/>
    </source>
</evidence>
<accession>A0AAQ3RDT7</accession>
<keyword evidence="8 19" id="KW-0547">Nucleotide-binding</keyword>
<comment type="catalytic activity">
    <reaction evidence="17">
        <text>L-seryl-[protein] + ATP = O-phospho-L-seryl-[protein] + ADP + H(+)</text>
        <dbReference type="Rhea" id="RHEA:17989"/>
        <dbReference type="Rhea" id="RHEA-COMP:9863"/>
        <dbReference type="Rhea" id="RHEA-COMP:11604"/>
        <dbReference type="ChEBI" id="CHEBI:15378"/>
        <dbReference type="ChEBI" id="CHEBI:29999"/>
        <dbReference type="ChEBI" id="CHEBI:30616"/>
        <dbReference type="ChEBI" id="CHEBI:83421"/>
        <dbReference type="ChEBI" id="CHEBI:456216"/>
        <dbReference type="EC" id="2.7.11.1"/>
    </reaction>
</comment>
<evidence type="ECO:0000259" key="21">
    <source>
        <dbReference type="PROSITE" id="PS50011"/>
    </source>
</evidence>
<dbReference type="InterPro" id="IPR017441">
    <property type="entry name" value="Protein_kinase_ATP_BS"/>
</dbReference>
<dbReference type="EMBL" id="CP144690">
    <property type="protein sequence ID" value="WVY91683.1"/>
    <property type="molecule type" value="Genomic_DNA"/>
</dbReference>
<dbReference type="SUPFAM" id="SSF56672">
    <property type="entry name" value="DNA/RNA polymerases"/>
    <property type="match status" value="1"/>
</dbReference>
<evidence type="ECO:0000256" key="4">
    <source>
        <dbReference type="ARBA" id="ARBA00022536"/>
    </source>
</evidence>
<gene>
    <name evidence="23" type="ORF">V8G54_037197</name>
</gene>
<evidence type="ECO:0000256" key="6">
    <source>
        <dbReference type="ARBA" id="ARBA00022692"/>
    </source>
</evidence>
<dbReference type="InterPro" id="IPR011009">
    <property type="entry name" value="Kinase-like_dom_sf"/>
</dbReference>
<evidence type="ECO:0000256" key="15">
    <source>
        <dbReference type="ARBA" id="ARBA00023180"/>
    </source>
</evidence>
<keyword evidence="18" id="KW-0863">Zinc-finger</keyword>
<evidence type="ECO:0000256" key="8">
    <source>
        <dbReference type="ARBA" id="ARBA00022741"/>
    </source>
</evidence>
<keyword evidence="18" id="KW-0862">Zinc</keyword>
<comment type="subcellular location">
    <subcellularLocation>
        <location evidence="1">Membrane</location>
        <topology evidence="1">Single-pass type I membrane protein</topology>
    </subcellularLocation>
</comment>
<dbReference type="GO" id="GO:0016020">
    <property type="term" value="C:membrane"/>
    <property type="evidence" value="ECO:0007669"/>
    <property type="project" value="UniProtKB-SubCell"/>
</dbReference>
<dbReference type="GO" id="GO:0004674">
    <property type="term" value="F:protein serine/threonine kinase activity"/>
    <property type="evidence" value="ECO:0007669"/>
    <property type="project" value="UniProtKB-KW"/>
</dbReference>
<dbReference type="InterPro" id="IPR045874">
    <property type="entry name" value="LRK10/LRL21-25-like"/>
</dbReference>
<dbReference type="InterPro" id="IPR000719">
    <property type="entry name" value="Prot_kinase_dom"/>
</dbReference>